<feature type="region of interest" description="Disordered" evidence="1">
    <location>
        <begin position="1"/>
        <end position="27"/>
    </location>
</feature>
<dbReference type="EMBL" id="CP151261">
    <property type="protein sequence ID" value="WZH43161.1"/>
    <property type="molecule type" value="Genomic_DNA"/>
</dbReference>
<evidence type="ECO:0000259" key="2">
    <source>
        <dbReference type="Pfam" id="PF04059"/>
    </source>
</evidence>
<dbReference type="SUPFAM" id="SSF54928">
    <property type="entry name" value="RNA-binding domain, RBD"/>
    <property type="match status" value="1"/>
</dbReference>
<reference evidence="3 4" key="1">
    <citation type="submission" date="2024-04" db="EMBL/GenBank/DDBJ databases">
        <title>Complete genome sequence of Fusarium acuminatum.</title>
        <authorList>
            <person name="Lan B."/>
        </authorList>
    </citation>
    <scope>NUCLEOTIDE SEQUENCE [LARGE SCALE GENOMIC DNA]</scope>
    <source>
        <strain evidence="3">1A</strain>
    </source>
</reference>
<dbReference type="InterPro" id="IPR035979">
    <property type="entry name" value="RBD_domain_sf"/>
</dbReference>
<name>A0ABZ2WRL8_9HYPO</name>
<organism evidence="3 4">
    <name type="scientific">Fusarium acuminatum</name>
    <dbReference type="NCBI Taxonomy" id="5515"/>
    <lineage>
        <taxon>Eukaryota</taxon>
        <taxon>Fungi</taxon>
        <taxon>Dikarya</taxon>
        <taxon>Ascomycota</taxon>
        <taxon>Pezizomycotina</taxon>
        <taxon>Sordariomycetes</taxon>
        <taxon>Hypocreomycetidae</taxon>
        <taxon>Hypocreales</taxon>
        <taxon>Nectriaceae</taxon>
        <taxon>Fusarium</taxon>
        <taxon>Fusarium tricinctum species complex</taxon>
    </lineage>
</organism>
<feature type="domain" description="Mei2-like C-terminal RNA recognition motif" evidence="2">
    <location>
        <begin position="463"/>
        <end position="523"/>
    </location>
</feature>
<evidence type="ECO:0000256" key="1">
    <source>
        <dbReference type="SAM" id="MobiDB-lite"/>
    </source>
</evidence>
<evidence type="ECO:0000313" key="3">
    <source>
        <dbReference type="EMBL" id="WZH43161.1"/>
    </source>
</evidence>
<dbReference type="Proteomes" id="UP001489902">
    <property type="component" value="Chromosome 2"/>
</dbReference>
<dbReference type="Pfam" id="PF04059">
    <property type="entry name" value="RRM_2"/>
    <property type="match status" value="1"/>
</dbReference>
<gene>
    <name evidence="3" type="ORF">QYS62_004163</name>
</gene>
<proteinExistence type="predicted"/>
<sequence>MASRRDPRAFGTASSSPGGIPFDSVQTTPDTQLTAFSRESRYGVPGLGGLMPMVTPQQDVFAGPSYFPPAHVENRGASQFDQDPFVDSNPGLSAAATSFQPGATYSKGKAVATLLPEGSPTISSALSHDMEIAHRLEVCDTPIPSVQDVGDFLTELSRKGQELFGSRNLENSDGHIYVCFEDLRDAIWAFGAIRQAKKGWLPSYVKINKERLDMGIVRFSELRQLDVEVSITNFSIIDPGHVDEIVQQALNRYGKLFALVRVVSLPDGSFRGVAQYCKAADAHYAFQSFNSFTISNVVITLKQPQDAGAVVGLNNLVGGLQGLSVQAAGNRYQQTSLYTNPPYSGSMFASGRAPQGNPFAAAGAYQFPPSALLQQFVPPSPALTAQNSLMHSRGSSLSFGGMGGFGPFNPRRNQISRFGRNGPNRGLNNVVDLNELIAGRDVRTTVSSRNLSLLVSCLTYFQIMLRNIPNKVDQPLLKRIVDASSFGKYDFMYLRIDFANDCNVGYAFINFVKAEYIIDLFFTVHCEDSDLVGQEEPFPGPDNQSKMKRSVENAEHVGLFTPTAGQQFRDEQRRRHSQYDRGTRLAALEEFSYETSLGPYYGRYYRQ</sequence>
<accession>A0ABZ2WRL8</accession>
<protein>
    <submittedName>
        <fullName evidence="3">RNA recognition motif 2-domain-containing protein</fullName>
    </submittedName>
</protein>
<keyword evidence="4" id="KW-1185">Reference proteome</keyword>
<dbReference type="InterPro" id="IPR007201">
    <property type="entry name" value="Mei2-like_Rrm_C"/>
</dbReference>
<evidence type="ECO:0000313" key="4">
    <source>
        <dbReference type="Proteomes" id="UP001489902"/>
    </source>
</evidence>